<dbReference type="InterPro" id="IPR042118">
    <property type="entry name" value="QueA_dom1"/>
</dbReference>
<evidence type="ECO:0000256" key="3">
    <source>
        <dbReference type="ARBA" id="ARBA00022691"/>
    </source>
</evidence>
<dbReference type="EMBL" id="JADIMR010000009">
    <property type="protein sequence ID" value="MBO8446249.1"/>
    <property type="molecule type" value="Genomic_DNA"/>
</dbReference>
<accession>A0A9D9HCW6</accession>
<reference evidence="6" key="2">
    <citation type="journal article" date="2021" name="PeerJ">
        <title>Extensive microbial diversity within the chicken gut microbiome revealed by metagenomics and culture.</title>
        <authorList>
            <person name="Gilroy R."/>
            <person name="Ravi A."/>
            <person name="Getino M."/>
            <person name="Pursley I."/>
            <person name="Horton D.L."/>
            <person name="Alikhan N.F."/>
            <person name="Baker D."/>
            <person name="Gharbi K."/>
            <person name="Hall N."/>
            <person name="Watson M."/>
            <person name="Adriaenssens E.M."/>
            <person name="Foster-Nyarko E."/>
            <person name="Jarju S."/>
            <person name="Secka A."/>
            <person name="Antonio M."/>
            <person name="Oren A."/>
            <person name="Chaudhuri R.R."/>
            <person name="La Ragione R."/>
            <person name="Hildebrand F."/>
            <person name="Pallen M.J."/>
        </authorList>
    </citation>
    <scope>NUCLEOTIDE SEQUENCE</scope>
    <source>
        <strain evidence="6">D3-1215</strain>
    </source>
</reference>
<organism evidence="6 7">
    <name type="scientific">Candidatus Enterocola intestinipullorum</name>
    <dbReference type="NCBI Taxonomy" id="2840783"/>
    <lineage>
        <taxon>Bacteria</taxon>
        <taxon>Pseudomonadati</taxon>
        <taxon>Bacteroidota</taxon>
        <taxon>Bacteroidia</taxon>
        <taxon>Bacteroidales</taxon>
        <taxon>Candidatus Enterocola</taxon>
    </lineage>
</organism>
<evidence type="ECO:0000256" key="1">
    <source>
        <dbReference type="ARBA" id="ARBA00022490"/>
    </source>
</evidence>
<comment type="pathway">
    <text evidence="5">tRNA modification; tRNA-queuosine biosynthesis.</text>
</comment>
<comment type="similarity">
    <text evidence="5">Belongs to the QueA family.</text>
</comment>
<reference evidence="6" key="1">
    <citation type="submission" date="2020-10" db="EMBL/GenBank/DDBJ databases">
        <authorList>
            <person name="Gilroy R."/>
        </authorList>
    </citation>
    <scope>NUCLEOTIDE SEQUENCE</scope>
    <source>
        <strain evidence="6">D3-1215</strain>
    </source>
</reference>
<proteinExistence type="inferred from homology"/>
<sequence length="403" mass="45238">MTDVRKIRIEDYDYVLPEDRIAKYPLSRRDSSKLLVYRNGNIGQNVFKNLADELSPDSFLVFNNTKVIQARLLFKKSTGAQVEVFCLEPFMPADYQLNFQSVGSCEWKCMIGNAKRWKEGCLFLETVIEGSDLVLRAERTGECTDNSFTIRFSWNLPVCFSQILEALGHLPIPPYLNREAEESDKRTYQTVYSKIEGSVAAPTAGLHFTDEVLQSLKTKGIGSAEITLHVGAGTFRPVKSEYIGGHPMHCEHIEVTRGTLCGIKSHLGHITAVGTTSVRTLESLYHIGCNLLRGKTDCSVGQWQPYDECANNIAPAESLQAILDFMDGTGQDRLMAGTNIIIVPGYRFRVVDSLITNFHQPRSTLLLLLAAFVGDDWRKIYKFAMDNGFRFLSYGDSSLLFNK</sequence>
<dbReference type="PANTHER" id="PTHR30307">
    <property type="entry name" value="S-ADENOSYLMETHIONINE:TRNA RIBOSYLTRANSFERASE-ISOMERASE"/>
    <property type="match status" value="1"/>
</dbReference>
<keyword evidence="2 5" id="KW-0808">Transferase</keyword>
<comment type="caution">
    <text evidence="6">The sequence shown here is derived from an EMBL/GenBank/DDBJ whole genome shotgun (WGS) entry which is preliminary data.</text>
</comment>
<keyword evidence="4 5" id="KW-0671">Queuosine biosynthesis</keyword>
<dbReference type="Proteomes" id="UP000823637">
    <property type="component" value="Unassembled WGS sequence"/>
</dbReference>
<dbReference type="GO" id="GO:0005737">
    <property type="term" value="C:cytoplasm"/>
    <property type="evidence" value="ECO:0007669"/>
    <property type="project" value="UniProtKB-SubCell"/>
</dbReference>
<gene>
    <name evidence="5" type="primary">queA</name>
    <name evidence="6" type="ORF">IAC32_00675</name>
</gene>
<dbReference type="AlphaFoldDB" id="A0A9D9HCW6"/>
<name>A0A9D9HCW6_9BACT</name>
<evidence type="ECO:0000313" key="7">
    <source>
        <dbReference type="Proteomes" id="UP000823637"/>
    </source>
</evidence>
<evidence type="ECO:0000256" key="4">
    <source>
        <dbReference type="ARBA" id="ARBA00022785"/>
    </source>
</evidence>
<evidence type="ECO:0000256" key="2">
    <source>
        <dbReference type="ARBA" id="ARBA00022679"/>
    </source>
</evidence>
<evidence type="ECO:0000313" key="6">
    <source>
        <dbReference type="EMBL" id="MBO8446249.1"/>
    </source>
</evidence>
<dbReference type="Pfam" id="PF02547">
    <property type="entry name" value="Queuosine_synth"/>
    <property type="match status" value="1"/>
</dbReference>
<keyword evidence="1 5" id="KW-0963">Cytoplasm</keyword>
<comment type="subcellular location">
    <subcellularLocation>
        <location evidence="5">Cytoplasm</location>
    </subcellularLocation>
</comment>
<dbReference type="GO" id="GO:0008616">
    <property type="term" value="P:tRNA queuosine(34) biosynthetic process"/>
    <property type="evidence" value="ECO:0007669"/>
    <property type="project" value="UniProtKB-UniRule"/>
</dbReference>
<comment type="catalytic activity">
    <reaction evidence="5">
        <text>7-aminomethyl-7-carbaguanosine(34) in tRNA + S-adenosyl-L-methionine = epoxyqueuosine(34) in tRNA + adenine + L-methionine + 2 H(+)</text>
        <dbReference type="Rhea" id="RHEA:32155"/>
        <dbReference type="Rhea" id="RHEA-COMP:10342"/>
        <dbReference type="Rhea" id="RHEA-COMP:18582"/>
        <dbReference type="ChEBI" id="CHEBI:15378"/>
        <dbReference type="ChEBI" id="CHEBI:16708"/>
        <dbReference type="ChEBI" id="CHEBI:57844"/>
        <dbReference type="ChEBI" id="CHEBI:59789"/>
        <dbReference type="ChEBI" id="CHEBI:82833"/>
        <dbReference type="ChEBI" id="CHEBI:194443"/>
        <dbReference type="EC" id="2.4.99.17"/>
    </reaction>
</comment>
<protein>
    <recommendedName>
        <fullName evidence="5">S-adenosylmethionine:tRNA ribosyltransferase-isomerase</fullName>
        <ecNumber evidence="5">2.4.99.17</ecNumber>
    </recommendedName>
    <alternativeName>
        <fullName evidence="5">Queuosine biosynthesis protein QueA</fullName>
    </alternativeName>
</protein>
<dbReference type="SUPFAM" id="SSF111337">
    <property type="entry name" value="QueA-like"/>
    <property type="match status" value="1"/>
</dbReference>
<dbReference type="HAMAP" id="MF_00113">
    <property type="entry name" value="QueA"/>
    <property type="match status" value="1"/>
</dbReference>
<dbReference type="InterPro" id="IPR003699">
    <property type="entry name" value="QueA"/>
</dbReference>
<keyword evidence="3 5" id="KW-0949">S-adenosyl-L-methionine</keyword>
<dbReference type="InterPro" id="IPR042119">
    <property type="entry name" value="QueA_dom2"/>
</dbReference>
<comment type="subunit">
    <text evidence="5">Monomer.</text>
</comment>
<dbReference type="InterPro" id="IPR036100">
    <property type="entry name" value="QueA_sf"/>
</dbReference>
<comment type="function">
    <text evidence="5">Transfers and isomerizes the ribose moiety from AdoMet to the 7-aminomethyl group of 7-deazaguanine (preQ1-tRNA) to give epoxyqueuosine (oQ-tRNA).</text>
</comment>
<dbReference type="EC" id="2.4.99.17" evidence="5"/>
<dbReference type="Gene3D" id="3.40.1780.10">
    <property type="entry name" value="QueA-like"/>
    <property type="match status" value="1"/>
</dbReference>
<evidence type="ECO:0000256" key="5">
    <source>
        <dbReference type="HAMAP-Rule" id="MF_00113"/>
    </source>
</evidence>
<dbReference type="PANTHER" id="PTHR30307:SF0">
    <property type="entry name" value="S-ADENOSYLMETHIONINE:TRNA RIBOSYLTRANSFERASE-ISOMERASE"/>
    <property type="match status" value="1"/>
</dbReference>
<dbReference type="GO" id="GO:0051075">
    <property type="term" value="F:S-adenosylmethionine:tRNA ribosyltransferase-isomerase activity"/>
    <property type="evidence" value="ECO:0007669"/>
    <property type="project" value="UniProtKB-EC"/>
</dbReference>
<dbReference type="Gene3D" id="2.40.10.240">
    <property type="entry name" value="QueA-like"/>
    <property type="match status" value="1"/>
</dbReference>